<accession>A0A6C0H6Q6</accession>
<feature type="compositionally biased region" description="Polar residues" evidence="1">
    <location>
        <begin position="145"/>
        <end position="154"/>
    </location>
</feature>
<feature type="region of interest" description="Disordered" evidence="1">
    <location>
        <begin position="144"/>
        <end position="212"/>
    </location>
</feature>
<proteinExistence type="predicted"/>
<name>A0A6C0H6Q6_9ZZZZ</name>
<evidence type="ECO:0000256" key="1">
    <source>
        <dbReference type="SAM" id="MobiDB-lite"/>
    </source>
</evidence>
<feature type="compositionally biased region" description="Basic and acidic residues" evidence="1">
    <location>
        <begin position="155"/>
        <end position="165"/>
    </location>
</feature>
<evidence type="ECO:0008006" key="3">
    <source>
        <dbReference type="Google" id="ProtNLM"/>
    </source>
</evidence>
<sequence length="247" mass="28812">MSLLQRPVLVFSEYCQHSINFINVLRKHPNLFNQFALLNIDINPQTRQRPREFYAVQEQLNYQISEVPTIVINKGEYVLTGEHAFKWLEYEINKLQKTELSAFNQNEMGSFSDSYAKFGSTGLNDATEQTFKFIHQQEEKIYTPQEDSVLTSDEYNQKQKERDSFSKNINSQPTYGKMPSDTFASANNSFNNQPVSTNIHQQRIPQNLSSKQKDIESRLQQLMMQREEFMPAVPKGQMVDFKTGRMN</sequence>
<evidence type="ECO:0000313" key="2">
    <source>
        <dbReference type="EMBL" id="QHT76184.1"/>
    </source>
</evidence>
<reference evidence="2" key="1">
    <citation type="journal article" date="2020" name="Nature">
        <title>Giant virus diversity and host interactions through global metagenomics.</title>
        <authorList>
            <person name="Schulz F."/>
            <person name="Roux S."/>
            <person name="Paez-Espino D."/>
            <person name="Jungbluth S."/>
            <person name="Walsh D.A."/>
            <person name="Denef V.J."/>
            <person name="McMahon K.D."/>
            <person name="Konstantinidis K.T."/>
            <person name="Eloe-Fadrosh E.A."/>
            <person name="Kyrpides N.C."/>
            <person name="Woyke T."/>
        </authorList>
    </citation>
    <scope>NUCLEOTIDE SEQUENCE</scope>
    <source>
        <strain evidence="2">GVMAG-M-3300023179-73</strain>
    </source>
</reference>
<feature type="compositionally biased region" description="Polar residues" evidence="1">
    <location>
        <begin position="182"/>
        <end position="210"/>
    </location>
</feature>
<organism evidence="2">
    <name type="scientific">viral metagenome</name>
    <dbReference type="NCBI Taxonomy" id="1070528"/>
    <lineage>
        <taxon>unclassified sequences</taxon>
        <taxon>metagenomes</taxon>
        <taxon>organismal metagenomes</taxon>
    </lineage>
</organism>
<dbReference type="EMBL" id="MN739890">
    <property type="protein sequence ID" value="QHT76184.1"/>
    <property type="molecule type" value="Genomic_DNA"/>
</dbReference>
<dbReference type="AlphaFoldDB" id="A0A6C0H6Q6"/>
<protein>
    <recommendedName>
        <fullName evidence="3">Thioredoxin domain-containing protein</fullName>
    </recommendedName>
</protein>